<gene>
    <name evidence="1" type="ORF">SCALIN_C04_0047</name>
</gene>
<name>A0A286TUJ0_9BACT</name>
<accession>A0A286TUJ0</accession>
<proteinExistence type="predicted"/>
<reference evidence="2" key="1">
    <citation type="journal article" date="2017" name="Environ. Microbiol. Rep.">
        <title>Genetic Diversity of Marine Anaerobic Ammonium-Oxidizing Bacteria as Revealed by Genomic and Proteomic Analyses of 'Candidatus Scalindua japonica'.</title>
        <authorList>
            <person name="Oshiki M."/>
            <person name="Mizuto K."/>
            <person name="Kimura Z."/>
            <person name="Kindaichi T."/>
            <person name="Satoh H."/>
            <person name="Okabe S."/>
        </authorList>
    </citation>
    <scope>NUCLEOTIDE SEQUENCE [LARGE SCALE GENOMIC DNA]</scope>
    <source>
        <strain evidence="2">husup-a2</strain>
    </source>
</reference>
<evidence type="ECO:0000313" key="1">
    <source>
        <dbReference type="EMBL" id="GAX59559.1"/>
    </source>
</evidence>
<dbReference type="EMBL" id="BAOS01000004">
    <property type="protein sequence ID" value="GAX59559.1"/>
    <property type="molecule type" value="Genomic_DNA"/>
</dbReference>
<organism evidence="1 2">
    <name type="scientific">Candidatus Scalindua japonica</name>
    <dbReference type="NCBI Taxonomy" id="1284222"/>
    <lineage>
        <taxon>Bacteria</taxon>
        <taxon>Pseudomonadati</taxon>
        <taxon>Planctomycetota</taxon>
        <taxon>Candidatus Brocadiia</taxon>
        <taxon>Candidatus Brocadiales</taxon>
        <taxon>Candidatus Scalinduaceae</taxon>
        <taxon>Candidatus Scalindua</taxon>
    </lineage>
</organism>
<dbReference type="AlphaFoldDB" id="A0A286TUJ0"/>
<evidence type="ECO:0000313" key="2">
    <source>
        <dbReference type="Proteomes" id="UP000218542"/>
    </source>
</evidence>
<sequence length="72" mass="8439">MELDESSNYRNRTTEIEQLQNGEARRFMVRFFVVCVVWQETAGRAEGEIKTVLKFVQISACPLKMLGWEIRV</sequence>
<protein>
    <submittedName>
        <fullName evidence="1">Transcriptional regulator</fullName>
    </submittedName>
</protein>
<dbReference type="Proteomes" id="UP000218542">
    <property type="component" value="Unassembled WGS sequence"/>
</dbReference>
<keyword evidence="2" id="KW-1185">Reference proteome</keyword>
<comment type="caution">
    <text evidence="1">The sequence shown here is derived from an EMBL/GenBank/DDBJ whole genome shotgun (WGS) entry which is preliminary data.</text>
</comment>